<name>A0A5B7I2J4_PORTR</name>
<organism evidence="1 2">
    <name type="scientific">Portunus trituberculatus</name>
    <name type="common">Swimming crab</name>
    <name type="synonym">Neptunus trituberculatus</name>
    <dbReference type="NCBI Taxonomy" id="210409"/>
    <lineage>
        <taxon>Eukaryota</taxon>
        <taxon>Metazoa</taxon>
        <taxon>Ecdysozoa</taxon>
        <taxon>Arthropoda</taxon>
        <taxon>Crustacea</taxon>
        <taxon>Multicrustacea</taxon>
        <taxon>Malacostraca</taxon>
        <taxon>Eumalacostraca</taxon>
        <taxon>Eucarida</taxon>
        <taxon>Decapoda</taxon>
        <taxon>Pleocyemata</taxon>
        <taxon>Brachyura</taxon>
        <taxon>Eubrachyura</taxon>
        <taxon>Portunoidea</taxon>
        <taxon>Portunidae</taxon>
        <taxon>Portuninae</taxon>
        <taxon>Portunus</taxon>
    </lineage>
</organism>
<keyword evidence="2" id="KW-1185">Reference proteome</keyword>
<dbReference type="Proteomes" id="UP000324222">
    <property type="component" value="Unassembled WGS sequence"/>
</dbReference>
<proteinExistence type="predicted"/>
<sequence>MEKRLTLVLRIERGSDTLDFTKAAAQDPQGNTGSNFFIGECCLDVDVRHSPCSTQSGAPQGAWRPP</sequence>
<dbReference type="EMBL" id="VSRR010042667">
    <property type="protein sequence ID" value="MPC76129.1"/>
    <property type="molecule type" value="Genomic_DNA"/>
</dbReference>
<comment type="caution">
    <text evidence="1">The sequence shown here is derived from an EMBL/GenBank/DDBJ whole genome shotgun (WGS) entry which is preliminary data.</text>
</comment>
<protein>
    <submittedName>
        <fullName evidence="1">Uncharacterized protein</fullName>
    </submittedName>
</protein>
<reference evidence="1 2" key="1">
    <citation type="submission" date="2019-05" db="EMBL/GenBank/DDBJ databases">
        <title>Another draft genome of Portunus trituberculatus and its Hox gene families provides insights of decapod evolution.</title>
        <authorList>
            <person name="Jeong J.-H."/>
            <person name="Song I."/>
            <person name="Kim S."/>
            <person name="Choi T."/>
            <person name="Kim D."/>
            <person name="Ryu S."/>
            <person name="Kim W."/>
        </authorList>
    </citation>
    <scope>NUCLEOTIDE SEQUENCE [LARGE SCALE GENOMIC DNA]</scope>
    <source>
        <tissue evidence="1">Muscle</tissue>
    </source>
</reference>
<dbReference type="AlphaFoldDB" id="A0A5B7I2J4"/>
<evidence type="ECO:0000313" key="2">
    <source>
        <dbReference type="Proteomes" id="UP000324222"/>
    </source>
</evidence>
<gene>
    <name evidence="1" type="ORF">E2C01_070534</name>
</gene>
<accession>A0A5B7I2J4</accession>
<evidence type="ECO:0000313" key="1">
    <source>
        <dbReference type="EMBL" id="MPC76129.1"/>
    </source>
</evidence>